<proteinExistence type="predicted"/>
<reference evidence="8" key="1">
    <citation type="submission" date="2019-12" db="EMBL/GenBank/DDBJ databases">
        <authorList>
            <person name="Awala S.I."/>
            <person name="Rhee S.K."/>
        </authorList>
    </citation>
    <scope>NUCLEOTIDE SEQUENCE [LARGE SCALE GENOMIC DNA]</scope>
    <source>
        <strain evidence="8">IM1</strain>
    </source>
</reference>
<keyword evidence="2 4" id="KW-0479">Metal-binding</keyword>
<keyword evidence="8" id="KW-1185">Reference proteome</keyword>
<dbReference type="EMBL" id="CP046565">
    <property type="protein sequence ID" value="QJD29992.1"/>
    <property type="molecule type" value="Genomic_DNA"/>
</dbReference>
<organism evidence="7 8">
    <name type="scientific">Methylococcus geothermalis</name>
    <dbReference type="NCBI Taxonomy" id="2681310"/>
    <lineage>
        <taxon>Bacteria</taxon>
        <taxon>Pseudomonadati</taxon>
        <taxon>Pseudomonadota</taxon>
        <taxon>Gammaproteobacteria</taxon>
        <taxon>Methylococcales</taxon>
        <taxon>Methylococcaceae</taxon>
        <taxon>Methylococcus</taxon>
    </lineage>
</organism>
<evidence type="ECO:0000256" key="4">
    <source>
        <dbReference type="PROSITE-ProRule" id="PRU00433"/>
    </source>
</evidence>
<evidence type="ECO:0000256" key="2">
    <source>
        <dbReference type="ARBA" id="ARBA00022723"/>
    </source>
</evidence>
<dbReference type="SUPFAM" id="SSF46626">
    <property type="entry name" value="Cytochrome c"/>
    <property type="match status" value="1"/>
</dbReference>
<dbReference type="KEGG" id="metu:GNH96_08435"/>
<accession>A0A858Q7W1</accession>
<dbReference type="InterPro" id="IPR036909">
    <property type="entry name" value="Cyt_c-like_dom_sf"/>
</dbReference>
<dbReference type="RefSeq" id="WP_169603272.1">
    <property type="nucleotide sequence ID" value="NZ_CP046565.1"/>
</dbReference>
<evidence type="ECO:0000313" key="8">
    <source>
        <dbReference type="Proteomes" id="UP000503004"/>
    </source>
</evidence>
<keyword evidence="3 4" id="KW-0408">Iron</keyword>
<gene>
    <name evidence="7" type="ORF">GNH96_08435</name>
</gene>
<dbReference type="GO" id="GO:0046872">
    <property type="term" value="F:metal ion binding"/>
    <property type="evidence" value="ECO:0007669"/>
    <property type="project" value="UniProtKB-KW"/>
</dbReference>
<evidence type="ECO:0000313" key="7">
    <source>
        <dbReference type="EMBL" id="QJD29992.1"/>
    </source>
</evidence>
<feature type="signal peptide" evidence="5">
    <location>
        <begin position="1"/>
        <end position="26"/>
    </location>
</feature>
<evidence type="ECO:0000256" key="1">
    <source>
        <dbReference type="ARBA" id="ARBA00022617"/>
    </source>
</evidence>
<dbReference type="PROSITE" id="PS51007">
    <property type="entry name" value="CYTC"/>
    <property type="match status" value="1"/>
</dbReference>
<dbReference type="AlphaFoldDB" id="A0A858Q7W1"/>
<dbReference type="GO" id="GO:0020037">
    <property type="term" value="F:heme binding"/>
    <property type="evidence" value="ECO:0007669"/>
    <property type="project" value="InterPro"/>
</dbReference>
<dbReference type="InterPro" id="IPR009056">
    <property type="entry name" value="Cyt_c-like_dom"/>
</dbReference>
<feature type="domain" description="Cytochrome c" evidence="6">
    <location>
        <begin position="36"/>
        <end position="116"/>
    </location>
</feature>
<dbReference type="Proteomes" id="UP000503004">
    <property type="component" value="Chromosome"/>
</dbReference>
<keyword evidence="1 4" id="KW-0349">Heme</keyword>
<keyword evidence="5" id="KW-0732">Signal</keyword>
<sequence length="123" mass="13454">MKIKLSILAVLPLLMAGCTLHTPIDANTPELANARFDYQNGRNTYATYCSACHDNGTNGALTPSATVIWGEPSALWRKILNKHVDLKYLENPKTIVGPGYSEKNVADAIYYMVTQPGNRGGAW</sequence>
<name>A0A858Q7W1_9GAMM</name>
<protein>
    <submittedName>
        <fullName evidence="7">Cytochrome c family protein</fullName>
    </submittedName>
</protein>
<dbReference type="GO" id="GO:0009055">
    <property type="term" value="F:electron transfer activity"/>
    <property type="evidence" value="ECO:0007669"/>
    <property type="project" value="InterPro"/>
</dbReference>
<evidence type="ECO:0000256" key="3">
    <source>
        <dbReference type="ARBA" id="ARBA00023004"/>
    </source>
</evidence>
<dbReference type="PROSITE" id="PS51257">
    <property type="entry name" value="PROKAR_LIPOPROTEIN"/>
    <property type="match status" value="1"/>
</dbReference>
<evidence type="ECO:0000256" key="5">
    <source>
        <dbReference type="SAM" id="SignalP"/>
    </source>
</evidence>
<evidence type="ECO:0000259" key="6">
    <source>
        <dbReference type="PROSITE" id="PS51007"/>
    </source>
</evidence>
<feature type="chain" id="PRO_5033030954" evidence="5">
    <location>
        <begin position="27"/>
        <end position="123"/>
    </location>
</feature>
<dbReference type="Gene3D" id="1.10.760.10">
    <property type="entry name" value="Cytochrome c-like domain"/>
    <property type="match status" value="1"/>
</dbReference>